<protein>
    <submittedName>
        <fullName evidence="2">Uncharacterized protein</fullName>
    </submittedName>
</protein>
<accession>A0ABP0H6W1</accession>
<feature type="region of interest" description="Disordered" evidence="1">
    <location>
        <begin position="683"/>
        <end position="735"/>
    </location>
</feature>
<feature type="compositionally biased region" description="Pro residues" evidence="1">
    <location>
        <begin position="427"/>
        <end position="439"/>
    </location>
</feature>
<keyword evidence="3" id="KW-1185">Reference proteome</keyword>
<evidence type="ECO:0000313" key="3">
    <source>
        <dbReference type="Proteomes" id="UP001642464"/>
    </source>
</evidence>
<dbReference type="Proteomes" id="UP001642464">
    <property type="component" value="Unassembled WGS sequence"/>
</dbReference>
<evidence type="ECO:0000313" key="2">
    <source>
        <dbReference type="EMBL" id="CAK8985418.1"/>
    </source>
</evidence>
<organism evidence="2 3">
    <name type="scientific">Durusdinium trenchii</name>
    <dbReference type="NCBI Taxonomy" id="1381693"/>
    <lineage>
        <taxon>Eukaryota</taxon>
        <taxon>Sar</taxon>
        <taxon>Alveolata</taxon>
        <taxon>Dinophyceae</taxon>
        <taxon>Suessiales</taxon>
        <taxon>Symbiodiniaceae</taxon>
        <taxon>Durusdinium</taxon>
    </lineage>
</organism>
<feature type="region of interest" description="Disordered" evidence="1">
    <location>
        <begin position="422"/>
        <end position="449"/>
    </location>
</feature>
<name>A0ABP0H6W1_9DINO</name>
<sequence>MNHHFASSWLKSLSNKLDSLVEWSWVAERQGTTTTHRQLFREFFSAPFQKTLALVDEQKKGDFLRVIEKNLYKFDPKTQQFPLGCLCALLQHGKDSPTTQEKVGAWVDFILDRLMRSPTAPTAAEIAEECLSVPFQRLLPMMREQLRDSLADGLGEHVLPHLDEAAQKRLLDGLGVETPPAAGNASGQSPLLPERIESLVVKCTEELQASCRSRCALRCVQELNLWFFSAPAFPASPLALADALARAEHPSLRFFTAVRQPQKKEAFLVSVALCLQSLRGRFSWMRMTEPVLERLSQDLQQRLFFVQNQGPVMDLWLSSRLKKYNNEASSRIAAVFAQPGVPKLEPLKALLLPFFPQTEDGPGDWLPLHGPSKLADAVSEWLTEGTPIFLPRHSLSRETLLSLLQRTGRWLEVDVQNGARLAASTGPLPPLPPVPPPASPRGDADSKSAVEGDVDNLIDLLMKEALAPVNPEMRAHVQKISHGVYRVSGKEVTLHTISGNLYVYRIGDSVQHKPVKMLLIEEGLLAPDEEKSGVPSPTSNAPPVDTSSVARIAQISQQSSAAGAKTSTPGATQGVLPFGLGRPAPPVTPAKPDPQALISKRVEAATRAADVAKQVLRRQIDFQDEEKLRKLLIKGLKHDQQWSAAYQEYCSMRRVSPDAVLNANREFMATFVEQNLPNSINTEWAQKVIHSKDKKDKKEDKKEKKEKGKKEKKKDDKKRELDHGVVPDPRAQRHL</sequence>
<feature type="compositionally biased region" description="Basic and acidic residues" evidence="1">
    <location>
        <begin position="690"/>
        <end position="725"/>
    </location>
</feature>
<reference evidence="2 3" key="1">
    <citation type="submission" date="2024-02" db="EMBL/GenBank/DDBJ databases">
        <authorList>
            <person name="Chen Y."/>
            <person name="Shah S."/>
            <person name="Dougan E. K."/>
            <person name="Thang M."/>
            <person name="Chan C."/>
        </authorList>
    </citation>
    <scope>NUCLEOTIDE SEQUENCE [LARGE SCALE GENOMIC DNA]</scope>
</reference>
<dbReference type="EMBL" id="CAXAMM010000003">
    <property type="protein sequence ID" value="CAK8985418.1"/>
    <property type="molecule type" value="Genomic_DNA"/>
</dbReference>
<comment type="caution">
    <text evidence="2">The sequence shown here is derived from an EMBL/GenBank/DDBJ whole genome shotgun (WGS) entry which is preliminary data.</text>
</comment>
<gene>
    <name evidence="2" type="ORF">SCF082_LOCUS143</name>
</gene>
<proteinExistence type="predicted"/>
<evidence type="ECO:0000256" key="1">
    <source>
        <dbReference type="SAM" id="MobiDB-lite"/>
    </source>
</evidence>